<protein>
    <recommendedName>
        <fullName evidence="4">DUF559 domain-containing protein</fullName>
    </recommendedName>
</protein>
<feature type="compositionally biased region" description="Basic and acidic residues" evidence="1">
    <location>
        <begin position="258"/>
        <end position="274"/>
    </location>
</feature>
<gene>
    <name evidence="2" type="ORF">H9786_09340</name>
</gene>
<organism evidence="2 3">
    <name type="scientific">Candidatus Brachybacterium merdavium</name>
    <dbReference type="NCBI Taxonomy" id="2838513"/>
    <lineage>
        <taxon>Bacteria</taxon>
        <taxon>Bacillati</taxon>
        <taxon>Actinomycetota</taxon>
        <taxon>Actinomycetes</taxon>
        <taxon>Micrococcales</taxon>
        <taxon>Dermabacteraceae</taxon>
        <taxon>Brachybacterium</taxon>
    </lineage>
</organism>
<proteinExistence type="predicted"/>
<dbReference type="AlphaFoldDB" id="A0A9D2RP05"/>
<dbReference type="EMBL" id="DWZH01000069">
    <property type="protein sequence ID" value="HJB10715.1"/>
    <property type="molecule type" value="Genomic_DNA"/>
</dbReference>
<evidence type="ECO:0000256" key="1">
    <source>
        <dbReference type="SAM" id="MobiDB-lite"/>
    </source>
</evidence>
<evidence type="ECO:0000313" key="2">
    <source>
        <dbReference type="EMBL" id="HJB10715.1"/>
    </source>
</evidence>
<reference evidence="2" key="1">
    <citation type="journal article" date="2021" name="PeerJ">
        <title>Extensive microbial diversity within the chicken gut microbiome revealed by metagenomics and culture.</title>
        <authorList>
            <person name="Gilroy R."/>
            <person name="Ravi A."/>
            <person name="Getino M."/>
            <person name="Pursley I."/>
            <person name="Horton D.L."/>
            <person name="Alikhan N.F."/>
            <person name="Baker D."/>
            <person name="Gharbi K."/>
            <person name="Hall N."/>
            <person name="Watson M."/>
            <person name="Adriaenssens E.M."/>
            <person name="Foster-Nyarko E."/>
            <person name="Jarju S."/>
            <person name="Secka A."/>
            <person name="Antonio M."/>
            <person name="Oren A."/>
            <person name="Chaudhuri R.R."/>
            <person name="La Ragione R."/>
            <person name="Hildebrand F."/>
            <person name="Pallen M.J."/>
        </authorList>
    </citation>
    <scope>NUCLEOTIDE SEQUENCE</scope>
    <source>
        <strain evidence="2">ChiHjej13B12-24818</strain>
    </source>
</reference>
<feature type="region of interest" description="Disordered" evidence="1">
    <location>
        <begin position="258"/>
        <end position="279"/>
    </location>
</feature>
<name>A0A9D2RP05_9MICO</name>
<sequence>MSRRLEPLPPALAFAVFTAAEARAAGVSAQRLRGSDITRLGWGVYSREDYQLTERAIVQAYGRSDPAVVAHGFTAARAWRLPLPFTDVHWENEGVRSPVHLNSTASRRRSGSLVRWSSFALSPEETASSHGMLLTARVRTWMDLAPRLSHDDLVRIGDHLVRHPRPRYEHRHAPYATPAQLEQLLREHRGRGARKLREVLRDVRVGADSPAETTLRLAILRAGLPVPHLNVFLRAGGASLGQADLSWPEWKVCVEHEGPSHLDRDQQDQDIQRGERRRHHGWIEVQTTAKDLRGGCARGLRRITEALRRQGWRG</sequence>
<reference evidence="2" key="2">
    <citation type="submission" date="2021-04" db="EMBL/GenBank/DDBJ databases">
        <authorList>
            <person name="Gilroy R."/>
        </authorList>
    </citation>
    <scope>NUCLEOTIDE SEQUENCE</scope>
    <source>
        <strain evidence="2">ChiHjej13B12-24818</strain>
    </source>
</reference>
<evidence type="ECO:0008006" key="4">
    <source>
        <dbReference type="Google" id="ProtNLM"/>
    </source>
</evidence>
<evidence type="ECO:0000313" key="3">
    <source>
        <dbReference type="Proteomes" id="UP000823823"/>
    </source>
</evidence>
<accession>A0A9D2RP05</accession>
<comment type="caution">
    <text evidence="2">The sequence shown here is derived from an EMBL/GenBank/DDBJ whole genome shotgun (WGS) entry which is preliminary data.</text>
</comment>
<dbReference type="Proteomes" id="UP000823823">
    <property type="component" value="Unassembled WGS sequence"/>
</dbReference>